<gene>
    <name evidence="1" type="ORF">AVDCRST_MAG35-134</name>
</gene>
<accession>A0A6J4NJD2</accession>
<dbReference type="SUPFAM" id="SSF53448">
    <property type="entry name" value="Nucleotide-diphospho-sugar transferases"/>
    <property type="match status" value="1"/>
</dbReference>
<reference evidence="1" key="1">
    <citation type="submission" date="2020-02" db="EMBL/GenBank/DDBJ databases">
        <authorList>
            <person name="Meier V. D."/>
        </authorList>
    </citation>
    <scope>NUCLEOTIDE SEQUENCE</scope>
    <source>
        <strain evidence="1">AVDCRST_MAG35</strain>
    </source>
</reference>
<protein>
    <submittedName>
        <fullName evidence="1">Glycosyltransferase</fullName>
    </submittedName>
</protein>
<evidence type="ECO:0000313" key="1">
    <source>
        <dbReference type="EMBL" id="CAA9386095.1"/>
    </source>
</evidence>
<dbReference type="EMBL" id="CADCUY010000028">
    <property type="protein sequence ID" value="CAA9386095.1"/>
    <property type="molecule type" value="Genomic_DNA"/>
</dbReference>
<name>A0A6J4NJD2_9ACTN</name>
<dbReference type="AlphaFoldDB" id="A0A6J4NJD2"/>
<organism evidence="1">
    <name type="scientific">uncultured Quadrisphaera sp</name>
    <dbReference type="NCBI Taxonomy" id="904978"/>
    <lineage>
        <taxon>Bacteria</taxon>
        <taxon>Bacillati</taxon>
        <taxon>Actinomycetota</taxon>
        <taxon>Actinomycetes</taxon>
        <taxon>Kineosporiales</taxon>
        <taxon>Kineosporiaceae</taxon>
        <taxon>Quadrisphaera</taxon>
        <taxon>environmental samples</taxon>
    </lineage>
</organism>
<feature type="non-terminal residue" evidence="1">
    <location>
        <position position="1"/>
    </location>
</feature>
<keyword evidence="1" id="KW-0808">Transferase</keyword>
<proteinExistence type="predicted"/>
<sequence length="222" mass="23795">LGTAPLVGFPDDNCWYPPGTLTAVLDAFAADPALAVLSGRQTTEDGRPSMLRWLPRPAAVTRRTFMRTTIMSTMFFRRAEVDRAGGFDDALGVGSAGWHGAGEESALLLAIVDAGGPARYEPALTVLQEEPRDAVDEAFVAKMLSYGCGMGHLWRSHRLPLDQLAWYSARKAGAVLVRTATGRRTQARADLAYLRGTVAGYRGRPPRELAHRAAASTTGPGA</sequence>
<dbReference type="GO" id="GO:0016740">
    <property type="term" value="F:transferase activity"/>
    <property type="evidence" value="ECO:0007669"/>
    <property type="project" value="UniProtKB-KW"/>
</dbReference>
<dbReference type="Gene3D" id="3.90.550.10">
    <property type="entry name" value="Spore Coat Polysaccharide Biosynthesis Protein SpsA, Chain A"/>
    <property type="match status" value="1"/>
</dbReference>
<dbReference type="InterPro" id="IPR029044">
    <property type="entry name" value="Nucleotide-diphossugar_trans"/>
</dbReference>